<comment type="caution">
    <text evidence="2">The sequence shown here is derived from an EMBL/GenBank/DDBJ whole genome shotgun (WGS) entry which is preliminary data.</text>
</comment>
<evidence type="ECO:0000313" key="3">
    <source>
        <dbReference type="Proteomes" id="UP000808388"/>
    </source>
</evidence>
<protein>
    <submittedName>
        <fullName evidence="2">Uncharacterized protein</fullName>
    </submittedName>
</protein>
<evidence type="ECO:0000256" key="1">
    <source>
        <dbReference type="SAM" id="Phobius"/>
    </source>
</evidence>
<keyword evidence="1" id="KW-0812">Transmembrane</keyword>
<sequence length="178" mass="20577">MEQNKPIEQLTKKERWELKHQEKEIAKELATKKRHTKRIMKWIIGIALVVLPIGGLIWYGVTRPPIPESDIVSHNGLHWHPELAIYVKGVKLETPSNLGIGASFMNPVHTHDGSGVIHLEFQGLVRKNEITLGQFFKSWGKDMRSFGAEMKMTVNGKENTEYENYIMQDKDKIEVRYE</sequence>
<organism evidence="2 3">
    <name type="scientific">Candidatus Sungiibacteriota bacterium</name>
    <dbReference type="NCBI Taxonomy" id="2750080"/>
    <lineage>
        <taxon>Bacteria</taxon>
        <taxon>Candidatus Sungiibacteriota</taxon>
    </lineage>
</organism>
<name>A0A9D6LT90_9BACT</name>
<keyword evidence="1" id="KW-0472">Membrane</keyword>
<dbReference type="AlphaFoldDB" id="A0A9D6LT90"/>
<reference evidence="2" key="1">
    <citation type="submission" date="2020-07" db="EMBL/GenBank/DDBJ databases">
        <title>Huge and variable diversity of episymbiotic CPR bacteria and DPANN archaea in groundwater ecosystems.</title>
        <authorList>
            <person name="He C.Y."/>
            <person name="Keren R."/>
            <person name="Whittaker M."/>
            <person name="Farag I.F."/>
            <person name="Doudna J."/>
            <person name="Cate J.H.D."/>
            <person name="Banfield J.F."/>
        </authorList>
    </citation>
    <scope>NUCLEOTIDE SEQUENCE</scope>
    <source>
        <strain evidence="2">NC_groundwater_972_Pr1_S-0.2um_49_27</strain>
    </source>
</reference>
<dbReference type="EMBL" id="JACQCQ010000009">
    <property type="protein sequence ID" value="MBI3627676.1"/>
    <property type="molecule type" value="Genomic_DNA"/>
</dbReference>
<feature type="transmembrane region" description="Helical" evidence="1">
    <location>
        <begin position="42"/>
        <end position="61"/>
    </location>
</feature>
<proteinExistence type="predicted"/>
<keyword evidence="1" id="KW-1133">Transmembrane helix</keyword>
<dbReference type="Proteomes" id="UP000808388">
    <property type="component" value="Unassembled WGS sequence"/>
</dbReference>
<evidence type="ECO:0000313" key="2">
    <source>
        <dbReference type="EMBL" id="MBI3627676.1"/>
    </source>
</evidence>
<accession>A0A9D6LT90</accession>
<gene>
    <name evidence="2" type="ORF">HY220_02965</name>
</gene>